<proteinExistence type="predicted"/>
<dbReference type="AlphaFoldDB" id="A0A8T2CJ06"/>
<protein>
    <submittedName>
        <fullName evidence="1">Uncharacterized protein</fullName>
    </submittedName>
</protein>
<dbReference type="OrthoDB" id="10620727at2759"/>
<dbReference type="Proteomes" id="UP000694251">
    <property type="component" value="Chromosome 6"/>
</dbReference>
<keyword evidence="2" id="KW-1185">Reference proteome</keyword>
<reference evidence="1 2" key="1">
    <citation type="submission" date="2020-12" db="EMBL/GenBank/DDBJ databases">
        <title>Concerted genomic and epigenomic changes stabilize Arabidopsis allopolyploids.</title>
        <authorList>
            <person name="Chen Z."/>
        </authorList>
    </citation>
    <scope>NUCLEOTIDE SEQUENCE [LARGE SCALE GENOMIC DNA]</scope>
    <source>
        <strain evidence="1">As9502</strain>
        <tissue evidence="1">Leaf</tissue>
    </source>
</reference>
<name>A0A8T2CJ06_ARASU</name>
<accession>A0A8T2CJ06</accession>
<dbReference type="EMBL" id="JAEFBJ010000006">
    <property type="protein sequence ID" value="KAG7600388.1"/>
    <property type="molecule type" value="Genomic_DNA"/>
</dbReference>
<evidence type="ECO:0000313" key="1">
    <source>
        <dbReference type="EMBL" id="KAG7600388.1"/>
    </source>
</evidence>
<organism evidence="1 2">
    <name type="scientific">Arabidopsis suecica</name>
    <name type="common">Swedish thale-cress</name>
    <name type="synonym">Cardaminopsis suecica</name>
    <dbReference type="NCBI Taxonomy" id="45249"/>
    <lineage>
        <taxon>Eukaryota</taxon>
        <taxon>Viridiplantae</taxon>
        <taxon>Streptophyta</taxon>
        <taxon>Embryophyta</taxon>
        <taxon>Tracheophyta</taxon>
        <taxon>Spermatophyta</taxon>
        <taxon>Magnoliopsida</taxon>
        <taxon>eudicotyledons</taxon>
        <taxon>Gunneridae</taxon>
        <taxon>Pentapetalae</taxon>
        <taxon>rosids</taxon>
        <taxon>malvids</taxon>
        <taxon>Brassicales</taxon>
        <taxon>Brassicaceae</taxon>
        <taxon>Camelineae</taxon>
        <taxon>Arabidopsis</taxon>
    </lineage>
</organism>
<evidence type="ECO:0000313" key="2">
    <source>
        <dbReference type="Proteomes" id="UP000694251"/>
    </source>
</evidence>
<comment type="caution">
    <text evidence="1">The sequence shown here is derived from an EMBL/GenBank/DDBJ whole genome shotgun (WGS) entry which is preliminary data.</text>
</comment>
<gene>
    <name evidence="1" type="ORF">ISN44_As06g044970</name>
</gene>
<sequence length="435" mass="49507">MCRICHRLPLMSRPATHGSSLWDSDPPTKCFAWMRLDRSSALTPEPMKNTMTEFSTHSPSLAVLVRLDLVPKRITSVLPPPSAKKGGNKLLNLMLHLSCSGSSPKELYSFSSPLSIFLKPIKSLFVLNPHLLWPMYGFYSSLASPIVMKSLSFLESGRLLRAIAMDLGWICHSLSRIMEDRLVRLPYDIYLISKSSGITPLSKCLRVSLPFIDNFLSNTIPLVHFISGLAGRGLHASRETISLGCFDRYHPRGQMLCFYWTLSETPNHSHYQLPKRVKKNGIMIPSPRSGDYRTFFNSLYPHPLKIELIHVHIKKFRDNTQTPKSLKKNGIMISSPRRGGYRNFFNLFYPAAFSEELSIKNSYALIARAVYDHPFGRGFREARLHGRIRYGLNRFSNTASLFKRSTSLETSWSLYLYFHCTISNSVCMNFPLLGS</sequence>